<evidence type="ECO:0000256" key="4">
    <source>
        <dbReference type="ARBA" id="ARBA00022723"/>
    </source>
</evidence>
<dbReference type="GO" id="GO:0004151">
    <property type="term" value="F:dihydroorotase activity"/>
    <property type="evidence" value="ECO:0007669"/>
    <property type="project" value="UniProtKB-EC"/>
</dbReference>
<comment type="caution">
    <text evidence="7">The sequence shown here is derived from an EMBL/GenBank/DDBJ whole genome shotgun (WGS) entry which is preliminary data.</text>
</comment>
<name>A0A3N0WSN2_9FLAO</name>
<dbReference type="InterPro" id="IPR011059">
    <property type="entry name" value="Metal-dep_hydrolase_composite"/>
</dbReference>
<dbReference type="AlphaFoldDB" id="A0A3N0WSN2"/>
<evidence type="ECO:0000256" key="2">
    <source>
        <dbReference type="ARBA" id="ARBA00002368"/>
    </source>
</evidence>
<dbReference type="CDD" id="cd01318">
    <property type="entry name" value="DHOase_IIb"/>
    <property type="match status" value="1"/>
</dbReference>
<dbReference type="InterPro" id="IPR002195">
    <property type="entry name" value="Dihydroorotase_CS"/>
</dbReference>
<accession>A0A3N0WSN2</accession>
<keyword evidence="4" id="KW-0479">Metal-binding</keyword>
<dbReference type="InterPro" id="IPR032466">
    <property type="entry name" value="Metal_Hydrolase"/>
</dbReference>
<evidence type="ECO:0000256" key="5">
    <source>
        <dbReference type="ARBA" id="ARBA00022801"/>
    </source>
</evidence>
<keyword evidence="5 7" id="KW-0378">Hydrolase</keyword>
<dbReference type="Proteomes" id="UP000270224">
    <property type="component" value="Unassembled WGS sequence"/>
</dbReference>
<proteinExistence type="inferred from homology"/>
<organism evidence="7 8">
    <name type="scientific">Kaistella daneshvariae</name>
    <dbReference type="NCBI Taxonomy" id="2487074"/>
    <lineage>
        <taxon>Bacteria</taxon>
        <taxon>Pseudomonadati</taxon>
        <taxon>Bacteroidota</taxon>
        <taxon>Flavobacteriia</taxon>
        <taxon>Flavobacteriales</taxon>
        <taxon>Weeksellaceae</taxon>
        <taxon>Chryseobacterium group</taxon>
        <taxon>Kaistella</taxon>
    </lineage>
</organism>
<dbReference type="OrthoDB" id="9765462at2"/>
<dbReference type="Gene3D" id="3.20.20.140">
    <property type="entry name" value="Metal-dependent hydrolases"/>
    <property type="match status" value="1"/>
</dbReference>
<dbReference type="NCBIfam" id="TIGR00857">
    <property type="entry name" value="pyrC_multi"/>
    <property type="match status" value="1"/>
</dbReference>
<dbReference type="Pfam" id="PF01979">
    <property type="entry name" value="Amidohydro_1"/>
    <property type="match status" value="1"/>
</dbReference>
<evidence type="ECO:0000256" key="1">
    <source>
        <dbReference type="ARBA" id="ARBA00001947"/>
    </source>
</evidence>
<dbReference type="GO" id="GO:0046872">
    <property type="term" value="F:metal ion binding"/>
    <property type="evidence" value="ECO:0007669"/>
    <property type="project" value="UniProtKB-KW"/>
</dbReference>
<comment type="similarity">
    <text evidence="3">Belongs to the metallo-dependent hydrolases superfamily. DHOase family. Class I DHOase subfamily.</text>
</comment>
<dbReference type="PROSITE" id="PS00483">
    <property type="entry name" value="DIHYDROOROTASE_2"/>
    <property type="match status" value="1"/>
</dbReference>
<evidence type="ECO:0000313" key="7">
    <source>
        <dbReference type="EMBL" id="ROI08108.1"/>
    </source>
</evidence>
<reference evidence="8" key="1">
    <citation type="submission" date="2018-11" db="EMBL/GenBank/DDBJ databases">
        <title>Proposal to divide the Flavobacteriaceae and reorganize its genera based on Amino Acid Identity values calculated from whole genome sequences.</title>
        <authorList>
            <person name="Nicholson A.C."/>
            <person name="Gulvik C.A."/>
            <person name="Whitney A.M."/>
            <person name="Humrighouse B.W."/>
            <person name="Bell M."/>
            <person name="Holmens B."/>
            <person name="Steigerwalt A."/>
            <person name="Villarma A."/>
            <person name="Sheth M."/>
            <person name="Batra D."/>
            <person name="Pryor J."/>
            <person name="Bernardet J.-F."/>
            <person name="Hugo C."/>
            <person name="Kampfer P."/>
            <person name="Newman J."/>
            <person name="Mcquiston J.R."/>
        </authorList>
    </citation>
    <scope>NUCLEOTIDE SEQUENCE [LARGE SCALE GENOMIC DNA]</scope>
    <source>
        <strain evidence="8">H3056</strain>
    </source>
</reference>
<protein>
    <submittedName>
        <fullName evidence="7">Dihydroorotase</fullName>
        <ecNumber evidence="7">3.5.2.3</ecNumber>
    </submittedName>
</protein>
<comment type="function">
    <text evidence="2">Catalyzes the reversible cyclization of carbamoyl aspartate to dihydroorotate.</text>
</comment>
<dbReference type="InterPro" id="IPR050138">
    <property type="entry name" value="DHOase/Allantoinase_Hydrolase"/>
</dbReference>
<dbReference type="NCBIfam" id="NF006688">
    <property type="entry name" value="PRK09236.1"/>
    <property type="match status" value="1"/>
</dbReference>
<sequence length="446" mass="50304">MKILLQNATIVNENQIFESDLLIENDLISKIGKNISSENVDKIIDATGKYLLPGIIDDQVHFREPGLTWKGDIESESRAAVAGGITSFMEQPNTVPNAVTQELLEKKYEIAAKKSFANYSFMMGGTNDNLDEVLKTNPRNVAGIKLFLGSSTGNMLVDNPETLKNIFSKTKMLIAVHCEDEATIRKNTVFYQEKFGDDIPMEFHHLIRSEDACYISSSKAVELAKKTGARLHLFHISTAKETELFRNDIPLKDKKITAEVCVHHLTFTNEDYTDKGTLIKWNPAVKTAQDRSGLWEALLDDRIDVIATDHAPHTWEEKQNVYTKAPSGGPLVQHSLNIMLENFRNGKISLEKLVEKMCHNPAILFEIEKRGFIREGYKADLVLVDINDSYTVSKENILYKCGWSPLEGTTFHSKITHTFVNGFLAVDNGKISEEKHGERLLFDRNL</sequence>
<comment type="cofactor">
    <cofactor evidence="1">
        <name>Zn(2+)</name>
        <dbReference type="ChEBI" id="CHEBI:29105"/>
    </cofactor>
</comment>
<dbReference type="SUPFAM" id="SSF51556">
    <property type="entry name" value="Metallo-dependent hydrolases"/>
    <property type="match status" value="1"/>
</dbReference>
<evidence type="ECO:0000313" key="8">
    <source>
        <dbReference type="Proteomes" id="UP000270224"/>
    </source>
</evidence>
<dbReference type="GO" id="GO:0006145">
    <property type="term" value="P:purine nucleobase catabolic process"/>
    <property type="evidence" value="ECO:0007669"/>
    <property type="project" value="TreeGrafter"/>
</dbReference>
<gene>
    <name evidence="7" type="ORF">EGI11_10670</name>
</gene>
<dbReference type="EC" id="3.5.2.3" evidence="7"/>
<evidence type="ECO:0000259" key="6">
    <source>
        <dbReference type="Pfam" id="PF01979"/>
    </source>
</evidence>
<dbReference type="Gene3D" id="2.30.40.10">
    <property type="entry name" value="Urease, subunit C, domain 1"/>
    <property type="match status" value="1"/>
</dbReference>
<feature type="domain" description="Amidohydrolase-related" evidence="6">
    <location>
        <begin position="50"/>
        <end position="422"/>
    </location>
</feature>
<evidence type="ECO:0000256" key="3">
    <source>
        <dbReference type="ARBA" id="ARBA00010286"/>
    </source>
</evidence>
<dbReference type="EMBL" id="RJUG01000004">
    <property type="protein sequence ID" value="ROI08108.1"/>
    <property type="molecule type" value="Genomic_DNA"/>
</dbReference>
<dbReference type="GO" id="GO:0004038">
    <property type="term" value="F:allantoinase activity"/>
    <property type="evidence" value="ECO:0007669"/>
    <property type="project" value="TreeGrafter"/>
</dbReference>
<dbReference type="InterPro" id="IPR006680">
    <property type="entry name" value="Amidohydro-rel"/>
</dbReference>
<dbReference type="PANTHER" id="PTHR43668:SF4">
    <property type="entry name" value="ALLANTOINASE"/>
    <property type="match status" value="1"/>
</dbReference>
<dbReference type="GO" id="GO:0005737">
    <property type="term" value="C:cytoplasm"/>
    <property type="evidence" value="ECO:0007669"/>
    <property type="project" value="TreeGrafter"/>
</dbReference>
<dbReference type="SUPFAM" id="SSF51338">
    <property type="entry name" value="Composite domain of metallo-dependent hydrolases"/>
    <property type="match status" value="1"/>
</dbReference>
<dbReference type="PANTHER" id="PTHR43668">
    <property type="entry name" value="ALLANTOINASE"/>
    <property type="match status" value="1"/>
</dbReference>
<dbReference type="RefSeq" id="WP_123266417.1">
    <property type="nucleotide sequence ID" value="NZ_RJUG01000004.1"/>
</dbReference>